<reference evidence="1 2" key="1">
    <citation type="submission" date="2022-08" db="EMBL/GenBank/DDBJ databases">
        <title>Reclassification of Massilia species as members of the genera Telluria, Duganella, Pseudoduganella, Mokoshia gen. nov. and Zemynaea gen. nov. using orthogonal and non-orthogonal genome-based approaches.</title>
        <authorList>
            <person name="Bowman J.P."/>
        </authorList>
    </citation>
    <scope>NUCLEOTIDE SEQUENCE [LARGE SCALE GENOMIC DNA]</scope>
    <source>
        <strain evidence="1 2">JCM 31605</strain>
    </source>
</reference>
<keyword evidence="2" id="KW-1185">Reference proteome</keyword>
<name>A0ABT2DBW3_9BURK</name>
<dbReference type="EMBL" id="JANUHB010000002">
    <property type="protein sequence ID" value="MCS0808652.1"/>
    <property type="molecule type" value="Genomic_DNA"/>
</dbReference>
<dbReference type="RefSeq" id="WP_258822416.1">
    <property type="nucleotide sequence ID" value="NZ_JANUHB010000002.1"/>
</dbReference>
<protein>
    <submittedName>
        <fullName evidence="1">Uncharacterized protein</fullName>
    </submittedName>
</protein>
<sequence length="131" mass="14660">MTKSMDQAYLRALFADEVELAGLLKYYKVSMPPDLTPTTWLYPKRRDTSGARDAIPVPRWRREWQSAGPLLGRYGLSIAQNTVEGSVTAFSRTATQSVTERFADHPDEQLAIMAAIVRTVILCLQGVEISQ</sequence>
<evidence type="ECO:0000313" key="2">
    <source>
        <dbReference type="Proteomes" id="UP001206126"/>
    </source>
</evidence>
<organism evidence="1 2">
    <name type="scientific">Massilia agilis</name>
    <dbReference type="NCBI Taxonomy" id="1811226"/>
    <lineage>
        <taxon>Bacteria</taxon>
        <taxon>Pseudomonadati</taxon>
        <taxon>Pseudomonadota</taxon>
        <taxon>Betaproteobacteria</taxon>
        <taxon>Burkholderiales</taxon>
        <taxon>Oxalobacteraceae</taxon>
        <taxon>Telluria group</taxon>
        <taxon>Massilia</taxon>
    </lineage>
</organism>
<gene>
    <name evidence="1" type="ORF">NX774_12050</name>
</gene>
<comment type="caution">
    <text evidence="1">The sequence shown here is derived from an EMBL/GenBank/DDBJ whole genome shotgun (WGS) entry which is preliminary data.</text>
</comment>
<accession>A0ABT2DBW3</accession>
<dbReference type="Proteomes" id="UP001206126">
    <property type="component" value="Unassembled WGS sequence"/>
</dbReference>
<proteinExistence type="predicted"/>
<evidence type="ECO:0000313" key="1">
    <source>
        <dbReference type="EMBL" id="MCS0808652.1"/>
    </source>
</evidence>